<gene>
    <name evidence="1" type="ORF">CI15_12245</name>
</gene>
<evidence type="ECO:0000313" key="1">
    <source>
        <dbReference type="EMBL" id="KXU88274.1"/>
    </source>
</evidence>
<comment type="caution">
    <text evidence="1">The sequence shown here is derived from an EMBL/GenBank/DDBJ whole genome shotgun (WGS) entry which is preliminary data.</text>
</comment>
<proteinExistence type="predicted"/>
<evidence type="ECO:0000313" key="2">
    <source>
        <dbReference type="Proteomes" id="UP000075613"/>
    </source>
</evidence>
<accession>A0A149PTD6</accession>
<organism evidence="1 2">
    <name type="scientific">Paraburkholderia monticola</name>
    <dbReference type="NCBI Taxonomy" id="1399968"/>
    <lineage>
        <taxon>Bacteria</taxon>
        <taxon>Pseudomonadati</taxon>
        <taxon>Pseudomonadota</taxon>
        <taxon>Betaproteobacteria</taxon>
        <taxon>Burkholderiales</taxon>
        <taxon>Burkholderiaceae</taxon>
        <taxon>Paraburkholderia</taxon>
    </lineage>
</organism>
<dbReference type="EMBL" id="LRBG01000009">
    <property type="protein sequence ID" value="KXU88274.1"/>
    <property type="molecule type" value="Genomic_DNA"/>
</dbReference>
<protein>
    <submittedName>
        <fullName evidence="1">Uncharacterized protein</fullName>
    </submittedName>
</protein>
<name>A0A149PTD6_9BURK</name>
<keyword evidence="2" id="KW-1185">Reference proteome</keyword>
<dbReference type="AlphaFoldDB" id="A0A149PTD6"/>
<dbReference type="Proteomes" id="UP000075613">
    <property type="component" value="Unassembled WGS sequence"/>
</dbReference>
<sequence>MARSRQRQIARLCGNRTGIGNPNAVLVAHQGDPIRIHAAELRDVDRDGGRGTTPRDRCRREARVVDIVRASSNVQRIGVDRRVSLHRSRQEVDFIDIRGVEARSLDRNRAAGYAKTGQVAAAVDQRITGGENTFCGINEAATVDNKATRIGDHDRCRFLSGDFEIPSQAAWIVAVDLVDDNLCSVVRSKIRIAGYLSRELGVRIDGRIIEDRAARRHVKP</sequence>
<reference evidence="1 2" key="1">
    <citation type="journal article" date="2015" name="Int. J. Syst. Evol. Microbiol.">
        <title>Burkholderia monticola sp. nov., isolated from mountain soil.</title>
        <authorList>
            <person name="Baek I."/>
            <person name="Seo B."/>
            <person name="Lee I."/>
            <person name="Yi H."/>
            <person name="Chun J."/>
        </authorList>
    </citation>
    <scope>NUCLEOTIDE SEQUENCE [LARGE SCALE GENOMIC DNA]</scope>
    <source>
        <strain evidence="1 2">JC2948</strain>
    </source>
</reference>